<dbReference type="NCBIfam" id="TIGR04045">
    <property type="entry name" value="MSMEG_0567_GNAT"/>
    <property type="match status" value="2"/>
</dbReference>
<name>A0A7K1S3W6_9BACT</name>
<dbReference type="AlphaFoldDB" id="A0A7K1S3W6"/>
<reference evidence="1 2" key="1">
    <citation type="submission" date="2019-12" db="EMBL/GenBank/DDBJ databases">
        <title>Spirosoma sp. HMF4905 genome sequencing and assembly.</title>
        <authorList>
            <person name="Kang H."/>
            <person name="Cha I."/>
            <person name="Kim H."/>
            <person name="Joh K."/>
        </authorList>
    </citation>
    <scope>NUCLEOTIDE SEQUENCE [LARGE SCALE GENOMIC DNA]</scope>
    <source>
        <strain evidence="1 2">HMF4905</strain>
    </source>
</reference>
<comment type="caution">
    <text evidence="1">The sequence shown here is derived from an EMBL/GenBank/DDBJ whole genome shotgun (WGS) entry which is preliminary data.</text>
</comment>
<accession>A0A7K1S3W6</accession>
<dbReference type="Proteomes" id="UP000436006">
    <property type="component" value="Unassembled WGS sequence"/>
</dbReference>
<evidence type="ECO:0000313" key="1">
    <source>
        <dbReference type="EMBL" id="MVM28514.1"/>
    </source>
</evidence>
<keyword evidence="1" id="KW-0808">Transferase</keyword>
<gene>
    <name evidence="1" type="ORF">GO755_00620</name>
</gene>
<proteinExistence type="predicted"/>
<dbReference type="InterPro" id="IPR024035">
    <property type="entry name" value="MSMEG_0567_GNAT"/>
</dbReference>
<evidence type="ECO:0000313" key="2">
    <source>
        <dbReference type="Proteomes" id="UP000436006"/>
    </source>
</evidence>
<dbReference type="RefSeq" id="WP_157582634.1">
    <property type="nucleotide sequence ID" value="NZ_WPIN01000001.1"/>
</dbReference>
<dbReference type="SUPFAM" id="SSF55729">
    <property type="entry name" value="Acyl-CoA N-acyltransferases (Nat)"/>
    <property type="match status" value="1"/>
</dbReference>
<keyword evidence="2" id="KW-1185">Reference proteome</keyword>
<protein>
    <submittedName>
        <fullName evidence="1">Histone acetyltransferase</fullName>
    </submittedName>
</protein>
<dbReference type="GO" id="GO:0016740">
    <property type="term" value="F:transferase activity"/>
    <property type="evidence" value="ECO:0007669"/>
    <property type="project" value="UniProtKB-KW"/>
</dbReference>
<organism evidence="1 2">
    <name type="scientific">Spirosoma arboris</name>
    <dbReference type="NCBI Taxonomy" id="2682092"/>
    <lineage>
        <taxon>Bacteria</taxon>
        <taxon>Pseudomonadati</taxon>
        <taxon>Bacteroidota</taxon>
        <taxon>Cytophagia</taxon>
        <taxon>Cytophagales</taxon>
        <taxon>Cytophagaceae</taxon>
        <taxon>Spirosoma</taxon>
    </lineage>
</organism>
<dbReference type="EMBL" id="WPIN01000001">
    <property type="protein sequence ID" value="MVM28514.1"/>
    <property type="molecule type" value="Genomic_DNA"/>
</dbReference>
<dbReference type="Gene3D" id="3.40.630.30">
    <property type="match status" value="1"/>
</dbReference>
<sequence length="196" mass="22814">MIIEKPTEYRASHITFDFAQDSWQINQYWDLRRQIFCEEQQIFTGSDRDSIDDKALPIIAESSYTGFLDQVVGIVRIDERSPGVWWGGRLGVAKSYRKLARFQTSGLFNDQHPIYPFTQTIGGALIFKAVSTALTLGCREFYAYVQEQNVTFFNRMHWQTGDPLHVFGKLHYHMKCDLEFYTPSQKSLYQLKCIVS</sequence>
<dbReference type="InterPro" id="IPR016181">
    <property type="entry name" value="Acyl_CoA_acyltransferase"/>
</dbReference>